<gene>
    <name evidence="1" type="ORF">TKK_010321</name>
</gene>
<organism evidence="1 2">
    <name type="scientific">Trichogramma kaykai</name>
    <dbReference type="NCBI Taxonomy" id="54128"/>
    <lineage>
        <taxon>Eukaryota</taxon>
        <taxon>Metazoa</taxon>
        <taxon>Ecdysozoa</taxon>
        <taxon>Arthropoda</taxon>
        <taxon>Hexapoda</taxon>
        <taxon>Insecta</taxon>
        <taxon>Pterygota</taxon>
        <taxon>Neoptera</taxon>
        <taxon>Endopterygota</taxon>
        <taxon>Hymenoptera</taxon>
        <taxon>Apocrita</taxon>
        <taxon>Proctotrupomorpha</taxon>
        <taxon>Chalcidoidea</taxon>
        <taxon>Trichogrammatidae</taxon>
        <taxon>Trichogramma</taxon>
    </lineage>
</organism>
<dbReference type="Proteomes" id="UP001627154">
    <property type="component" value="Unassembled WGS sequence"/>
</dbReference>
<accession>A0ABD2WSP4</accession>
<proteinExistence type="predicted"/>
<name>A0ABD2WSP4_9HYME</name>
<sequence>MTTSIHTYFLYVCIGFGHAPLSTNATTTTTNNSLLSVCRRYAYTLHSIHLYARTADIECMFVCGIYVCVEVREHNVERIVLSNEKEYSSWSVVQAAQAKMHIRDVGIQVWLLSRNELPPINLHCHVCMTSQMRSNIGTCVSLLLFVSTAACVLEDLQARDNERREKKKKESGNNRYHDTKSLIKENKKNLLQ</sequence>
<dbReference type="AlphaFoldDB" id="A0ABD2WSP4"/>
<evidence type="ECO:0000313" key="2">
    <source>
        <dbReference type="Proteomes" id="UP001627154"/>
    </source>
</evidence>
<comment type="caution">
    <text evidence="1">The sequence shown here is derived from an EMBL/GenBank/DDBJ whole genome shotgun (WGS) entry which is preliminary data.</text>
</comment>
<keyword evidence="2" id="KW-1185">Reference proteome</keyword>
<reference evidence="1 2" key="1">
    <citation type="journal article" date="2024" name="bioRxiv">
        <title>A reference genome for Trichogramma kaykai: A tiny desert-dwelling parasitoid wasp with competing sex-ratio distorters.</title>
        <authorList>
            <person name="Culotta J."/>
            <person name="Lindsey A.R."/>
        </authorList>
    </citation>
    <scope>NUCLEOTIDE SEQUENCE [LARGE SCALE GENOMIC DNA]</scope>
    <source>
        <strain evidence="1 2">KSX58</strain>
    </source>
</reference>
<protein>
    <submittedName>
        <fullName evidence="1">Uncharacterized protein</fullName>
    </submittedName>
</protein>
<evidence type="ECO:0000313" key="1">
    <source>
        <dbReference type="EMBL" id="KAL3395487.1"/>
    </source>
</evidence>
<dbReference type="EMBL" id="JBJJXI010000080">
    <property type="protein sequence ID" value="KAL3395487.1"/>
    <property type="molecule type" value="Genomic_DNA"/>
</dbReference>